<name>A0A194VR24_CYTMA</name>
<dbReference type="EMBL" id="CM003099">
    <property type="protein sequence ID" value="KUI66388.1"/>
    <property type="molecule type" value="Genomic_DNA"/>
</dbReference>
<evidence type="ECO:0000313" key="1">
    <source>
        <dbReference type="EMBL" id="KUI66388.1"/>
    </source>
</evidence>
<sequence length="96" mass="10690">MAGSTPRKRSSSLWQKLKLHPVAASVDRRRSSRHFGIGRGAYLAYALLGTFTPDFASTIDPSSEKCDVSSRPKTVVYLGVLIWVSTPKRLMVYFTL</sequence>
<evidence type="ECO:0000313" key="2">
    <source>
        <dbReference type="Proteomes" id="UP000078559"/>
    </source>
</evidence>
<gene>
    <name evidence="1" type="ORF">VM1G_11394</name>
</gene>
<keyword evidence="2" id="KW-1185">Reference proteome</keyword>
<organism evidence="1 2">
    <name type="scientific">Cytospora mali</name>
    <name type="common">Apple Valsa canker fungus</name>
    <name type="synonym">Valsa mali</name>
    <dbReference type="NCBI Taxonomy" id="578113"/>
    <lineage>
        <taxon>Eukaryota</taxon>
        <taxon>Fungi</taxon>
        <taxon>Dikarya</taxon>
        <taxon>Ascomycota</taxon>
        <taxon>Pezizomycotina</taxon>
        <taxon>Sordariomycetes</taxon>
        <taxon>Sordariomycetidae</taxon>
        <taxon>Diaporthales</taxon>
        <taxon>Cytosporaceae</taxon>
        <taxon>Cytospora</taxon>
    </lineage>
</organism>
<reference evidence="1" key="1">
    <citation type="submission" date="2014-12" db="EMBL/GenBank/DDBJ databases">
        <title>Genome Sequence of Valsa Canker Pathogens Uncovers a Specific Adaption of Colonization on Woody Bark.</title>
        <authorList>
            <person name="Yin Z."/>
            <person name="Liu H."/>
            <person name="Gao X."/>
            <person name="Li Z."/>
            <person name="Song N."/>
            <person name="Ke X."/>
            <person name="Dai Q."/>
            <person name="Wu Y."/>
            <person name="Sun Y."/>
            <person name="Xu J.-R."/>
            <person name="Kang Z.K."/>
            <person name="Wang L."/>
            <person name="Huang L."/>
        </authorList>
    </citation>
    <scope>NUCLEOTIDE SEQUENCE [LARGE SCALE GENOMIC DNA]</scope>
    <source>
        <strain evidence="1">03-8</strain>
    </source>
</reference>
<dbReference type="AlphaFoldDB" id="A0A194VR24"/>
<dbReference type="Proteomes" id="UP000078559">
    <property type="component" value="Chromosome 2"/>
</dbReference>
<accession>A0A194VR24</accession>
<proteinExistence type="predicted"/>
<protein>
    <submittedName>
        <fullName evidence="1">Uncharacterized protein</fullName>
    </submittedName>
</protein>